<dbReference type="EMBL" id="RHHQ01000015">
    <property type="protein sequence ID" value="RNB85081.1"/>
    <property type="molecule type" value="Genomic_DNA"/>
</dbReference>
<protein>
    <submittedName>
        <fullName evidence="5">Acyl-CoA thioesterase</fullName>
    </submittedName>
</protein>
<feature type="domain" description="HotDog ACOT-type" evidence="4">
    <location>
        <begin position="7"/>
        <end position="119"/>
    </location>
</feature>
<dbReference type="GO" id="GO:0009062">
    <property type="term" value="P:fatty acid catabolic process"/>
    <property type="evidence" value="ECO:0007669"/>
    <property type="project" value="TreeGrafter"/>
</dbReference>
<comment type="similarity">
    <text evidence="1">Belongs to the acyl coenzyme A hydrolase family.</text>
</comment>
<organism evidence="5 6">
    <name type="scientific">Brevibacillus fluminis</name>
    <dbReference type="NCBI Taxonomy" id="511487"/>
    <lineage>
        <taxon>Bacteria</taxon>
        <taxon>Bacillati</taxon>
        <taxon>Bacillota</taxon>
        <taxon>Bacilli</taxon>
        <taxon>Bacillales</taxon>
        <taxon>Paenibacillaceae</taxon>
        <taxon>Brevibacillus</taxon>
    </lineage>
</organism>
<dbReference type="CDD" id="cd03442">
    <property type="entry name" value="BFIT_BACH"/>
    <property type="match status" value="1"/>
</dbReference>
<evidence type="ECO:0000256" key="3">
    <source>
        <dbReference type="PROSITE-ProRule" id="PRU01106"/>
    </source>
</evidence>
<dbReference type="OrthoDB" id="9791628at2"/>
<dbReference type="InterPro" id="IPR040170">
    <property type="entry name" value="Cytosol_ACT"/>
</dbReference>
<dbReference type="GO" id="GO:0005829">
    <property type="term" value="C:cytosol"/>
    <property type="evidence" value="ECO:0007669"/>
    <property type="project" value="TreeGrafter"/>
</dbReference>
<dbReference type="PROSITE" id="PS51770">
    <property type="entry name" value="HOTDOG_ACOT"/>
    <property type="match status" value="1"/>
</dbReference>
<dbReference type="InterPro" id="IPR029069">
    <property type="entry name" value="HotDog_dom_sf"/>
</dbReference>
<dbReference type="Gene3D" id="3.10.129.10">
    <property type="entry name" value="Hotdog Thioesterase"/>
    <property type="match status" value="1"/>
</dbReference>
<dbReference type="GO" id="GO:0006637">
    <property type="term" value="P:acyl-CoA metabolic process"/>
    <property type="evidence" value="ECO:0007669"/>
    <property type="project" value="TreeGrafter"/>
</dbReference>
<dbReference type="RefSeq" id="WP_122919566.1">
    <property type="nucleotide sequence ID" value="NZ_RHHQ01000015.1"/>
</dbReference>
<dbReference type="InterPro" id="IPR006683">
    <property type="entry name" value="Thioestr_dom"/>
</dbReference>
<evidence type="ECO:0000313" key="5">
    <source>
        <dbReference type="EMBL" id="RNB85081.1"/>
    </source>
</evidence>
<dbReference type="InterPro" id="IPR033120">
    <property type="entry name" value="HOTDOG_ACOT"/>
</dbReference>
<reference evidence="5 6" key="1">
    <citation type="submission" date="2018-10" db="EMBL/GenBank/DDBJ databases">
        <title>Phylogenomics of Brevibacillus.</title>
        <authorList>
            <person name="Dunlap C."/>
        </authorList>
    </citation>
    <scope>NUCLEOTIDE SEQUENCE [LARGE SCALE GENOMIC DNA]</scope>
    <source>
        <strain evidence="5 6">JCM 15716</strain>
    </source>
</reference>
<dbReference type="AlphaFoldDB" id="A0A3M8DBS1"/>
<comment type="caution">
    <text evidence="5">The sequence shown here is derived from an EMBL/GenBank/DDBJ whole genome shotgun (WGS) entry which is preliminary data.</text>
</comment>
<gene>
    <name evidence="5" type="ORF">EDM56_19415</name>
</gene>
<dbReference type="SUPFAM" id="SSF54637">
    <property type="entry name" value="Thioesterase/thiol ester dehydrase-isomerase"/>
    <property type="match status" value="1"/>
</dbReference>
<dbReference type="GO" id="GO:0052816">
    <property type="term" value="F:long-chain fatty acyl-CoA hydrolase activity"/>
    <property type="evidence" value="ECO:0007669"/>
    <property type="project" value="TreeGrafter"/>
</dbReference>
<evidence type="ECO:0000256" key="2">
    <source>
        <dbReference type="ARBA" id="ARBA00022801"/>
    </source>
</evidence>
<proteinExistence type="inferred from homology"/>
<keyword evidence="6" id="KW-1185">Reference proteome</keyword>
<name>A0A3M8DBS1_9BACL</name>
<dbReference type="PANTHER" id="PTHR11049">
    <property type="entry name" value="ACYL COENZYME A THIOESTER HYDROLASE"/>
    <property type="match status" value="1"/>
</dbReference>
<dbReference type="Pfam" id="PF03061">
    <property type="entry name" value="4HBT"/>
    <property type="match status" value="1"/>
</dbReference>
<evidence type="ECO:0000256" key="1">
    <source>
        <dbReference type="ARBA" id="ARBA00010458"/>
    </source>
</evidence>
<evidence type="ECO:0000259" key="4">
    <source>
        <dbReference type="PROSITE" id="PS51770"/>
    </source>
</evidence>
<sequence>MQAKPMSASRTYMTDIVLPPDTNFHGTIFGGKVMAYIDKVASVTAMRHARAMVVTASTDSLDFLKPIRVGQAICLEAYVTWSHKTSMEVFVQVEAEDLTTGERHLTGTSYLTFVAVDDEGKAIPVPPVYPETEEEKFHFNSAEDRYRIRKERREHRQNFQEFYEAQQGETVS</sequence>
<dbReference type="PANTHER" id="PTHR11049:SF24">
    <property type="entry name" value="CYTOSOLIC ACYL COENZYME A THIOESTER HYDROLASE"/>
    <property type="match status" value="1"/>
</dbReference>
<accession>A0A3M8DBS1</accession>
<keyword evidence="2 3" id="KW-0378">Hydrolase</keyword>
<dbReference type="Proteomes" id="UP000271031">
    <property type="component" value="Unassembled WGS sequence"/>
</dbReference>
<evidence type="ECO:0000313" key="6">
    <source>
        <dbReference type="Proteomes" id="UP000271031"/>
    </source>
</evidence>